<dbReference type="Proteomes" id="UP001202328">
    <property type="component" value="Unassembled WGS sequence"/>
</dbReference>
<name>A0AAD4S9D5_9MAGN</name>
<dbReference type="SUPFAM" id="SSF54236">
    <property type="entry name" value="Ubiquitin-like"/>
    <property type="match status" value="1"/>
</dbReference>
<keyword evidence="3" id="KW-1185">Reference proteome</keyword>
<evidence type="ECO:0000256" key="1">
    <source>
        <dbReference type="SAM" id="MobiDB-lite"/>
    </source>
</evidence>
<protein>
    <recommendedName>
        <fullName evidence="4">Rad60/SUMO-like domain-containing protein</fullName>
    </recommendedName>
</protein>
<dbReference type="Gene3D" id="3.10.20.90">
    <property type="entry name" value="Phosphatidylinositol 3-kinase Catalytic Subunit, Chain A, domain 1"/>
    <property type="match status" value="1"/>
</dbReference>
<dbReference type="AlphaFoldDB" id="A0AAD4S9D5"/>
<organism evidence="2 3">
    <name type="scientific">Papaver atlanticum</name>
    <dbReference type="NCBI Taxonomy" id="357466"/>
    <lineage>
        <taxon>Eukaryota</taxon>
        <taxon>Viridiplantae</taxon>
        <taxon>Streptophyta</taxon>
        <taxon>Embryophyta</taxon>
        <taxon>Tracheophyta</taxon>
        <taxon>Spermatophyta</taxon>
        <taxon>Magnoliopsida</taxon>
        <taxon>Ranunculales</taxon>
        <taxon>Papaveraceae</taxon>
        <taxon>Papaveroideae</taxon>
        <taxon>Papaver</taxon>
    </lineage>
</organism>
<dbReference type="EMBL" id="JAJJMB010012776">
    <property type="protein sequence ID" value="KAI3873446.1"/>
    <property type="molecule type" value="Genomic_DNA"/>
</dbReference>
<feature type="region of interest" description="Disordered" evidence="1">
    <location>
        <begin position="1"/>
        <end position="32"/>
    </location>
</feature>
<proteinExistence type="predicted"/>
<feature type="compositionally biased region" description="Polar residues" evidence="1">
    <location>
        <begin position="1"/>
        <end position="16"/>
    </location>
</feature>
<evidence type="ECO:0000313" key="2">
    <source>
        <dbReference type="EMBL" id="KAI3873446.1"/>
    </source>
</evidence>
<accession>A0AAD4S9D5</accession>
<evidence type="ECO:0000313" key="3">
    <source>
        <dbReference type="Proteomes" id="UP001202328"/>
    </source>
</evidence>
<gene>
    <name evidence="2" type="ORF">MKW98_008098</name>
</gene>
<evidence type="ECO:0008006" key="4">
    <source>
        <dbReference type="Google" id="ProtNLM"/>
    </source>
</evidence>
<sequence length="94" mass="10410">MGFGQRNHTSLPTNMSGIFIPEDDKKPVGEGSSNHINITVKFVGDGNKVFFRMKRDSALSKLMNAYYELGIEDGDKIEAFFTMSGGENGRSLKM</sequence>
<dbReference type="InterPro" id="IPR029071">
    <property type="entry name" value="Ubiquitin-like_domsf"/>
</dbReference>
<comment type="caution">
    <text evidence="2">The sequence shown here is derived from an EMBL/GenBank/DDBJ whole genome shotgun (WGS) entry which is preliminary data.</text>
</comment>
<reference evidence="2" key="1">
    <citation type="submission" date="2022-04" db="EMBL/GenBank/DDBJ databases">
        <title>A functionally conserved STORR gene fusion in Papaver species that diverged 16.8 million years ago.</title>
        <authorList>
            <person name="Catania T."/>
        </authorList>
    </citation>
    <scope>NUCLEOTIDE SEQUENCE</scope>
    <source>
        <strain evidence="2">S-188037</strain>
    </source>
</reference>